<comment type="caution">
    <text evidence="5">The sequence shown here is derived from an EMBL/GenBank/DDBJ whole genome shotgun (WGS) entry which is preliminary data.</text>
</comment>
<sequence length="254" mass="27149">MPRFAANLTFLFAELPFGERCAAAAAAGFGAVEILYPYDTAARDTRRALLANGLELVLINAPPPNYTGGTPGFAALPGGEDRFRYDIRRVLRYATELKAGLIHVMAGQSDAANAIDTLVANLQWAADAAPEQSFTIEPLNPTDKPGYALADFDLAAEVLARVDRANVGLQFDSYHAQMIHGDALAVWQRHSSRISHVQIGDAPGRGAPGSGQIDFPALFAAIDASGYDGWVSAEYTPATRRSADSLGWLRATMP</sequence>
<dbReference type="EMBL" id="PGTB01000224">
    <property type="protein sequence ID" value="PJE34186.1"/>
    <property type="molecule type" value="Genomic_DNA"/>
</dbReference>
<dbReference type="InterPro" id="IPR026040">
    <property type="entry name" value="HyI-like"/>
</dbReference>
<dbReference type="Gene3D" id="3.20.20.150">
    <property type="entry name" value="Divalent-metal-dependent TIM barrel enzymes"/>
    <property type="match status" value="1"/>
</dbReference>
<accession>A0A2M8IUI4</accession>
<dbReference type="SUPFAM" id="SSF51658">
    <property type="entry name" value="Xylose isomerase-like"/>
    <property type="match status" value="1"/>
</dbReference>
<dbReference type="RefSeq" id="WP_100164782.1">
    <property type="nucleotide sequence ID" value="NZ_PGTB01000224.1"/>
</dbReference>
<reference evidence="5 6" key="1">
    <citation type="journal article" date="2018" name="Int. J. Syst. Evol. Microbiol.">
        <title>Pseudooceanicola lipolyticus sp. nov., a marine alphaproteobacterium, reclassification of Oceanicola flagellatus as Pseudooceanicola flagellatus comb. nov. and emended description of the genus Pseudooceanicola.</title>
        <authorList>
            <person name="Huang M.-M."/>
            <person name="Guo L.-L."/>
            <person name="Wu Y.-H."/>
            <person name="Lai Q.-L."/>
            <person name="Shao Z.-Z."/>
            <person name="Wang C.-S."/>
            <person name="Wu M."/>
            <person name="Xu X.-W."/>
        </authorList>
    </citation>
    <scope>NUCLEOTIDE SEQUENCE [LARGE SCALE GENOMIC DNA]</scope>
    <source>
        <strain evidence="5 6">157</strain>
    </source>
</reference>
<gene>
    <name evidence="5" type="ORF">CVM52_23580</name>
</gene>
<feature type="domain" description="Xylose isomerase-like TIM barrel" evidence="4">
    <location>
        <begin position="22"/>
        <end position="251"/>
    </location>
</feature>
<dbReference type="InterPro" id="IPR050417">
    <property type="entry name" value="Sugar_Epim/Isomerase"/>
</dbReference>
<dbReference type="InterPro" id="IPR013022">
    <property type="entry name" value="Xyl_isomerase-like_TIM-brl"/>
</dbReference>
<dbReference type="GO" id="GO:0046487">
    <property type="term" value="P:glyoxylate metabolic process"/>
    <property type="evidence" value="ECO:0007669"/>
    <property type="project" value="TreeGrafter"/>
</dbReference>
<dbReference type="AlphaFoldDB" id="A0A2M8IUI4"/>
<dbReference type="OrthoDB" id="9786584at2"/>
<dbReference type="Pfam" id="PF01261">
    <property type="entry name" value="AP_endonuc_2"/>
    <property type="match status" value="1"/>
</dbReference>
<evidence type="ECO:0000313" key="6">
    <source>
        <dbReference type="Proteomes" id="UP000231553"/>
    </source>
</evidence>
<organism evidence="5 6">
    <name type="scientific">Pseudooceanicola lipolyticus</name>
    <dbReference type="NCBI Taxonomy" id="2029104"/>
    <lineage>
        <taxon>Bacteria</taxon>
        <taxon>Pseudomonadati</taxon>
        <taxon>Pseudomonadota</taxon>
        <taxon>Alphaproteobacteria</taxon>
        <taxon>Rhodobacterales</taxon>
        <taxon>Paracoccaceae</taxon>
        <taxon>Pseudooceanicola</taxon>
    </lineage>
</organism>
<dbReference type="Proteomes" id="UP000231553">
    <property type="component" value="Unassembled WGS sequence"/>
</dbReference>
<dbReference type="PANTHER" id="PTHR43489">
    <property type="entry name" value="ISOMERASE"/>
    <property type="match status" value="1"/>
</dbReference>
<keyword evidence="1 2" id="KW-0413">Isomerase</keyword>
<protein>
    <submittedName>
        <fullName evidence="5">Hydroxypyruvate isomerase</fullName>
    </submittedName>
</protein>
<dbReference type="InterPro" id="IPR036237">
    <property type="entry name" value="Xyl_isomerase-like_sf"/>
</dbReference>
<evidence type="ECO:0000259" key="4">
    <source>
        <dbReference type="Pfam" id="PF01261"/>
    </source>
</evidence>
<dbReference type="PANTHER" id="PTHR43489:SF6">
    <property type="entry name" value="HYDROXYPYRUVATE ISOMERASE-RELATED"/>
    <property type="match status" value="1"/>
</dbReference>
<feature type="active site" description="Proton donor/acceptor" evidence="3">
    <location>
        <position position="234"/>
    </location>
</feature>
<dbReference type="PIRSF" id="PIRSF006241">
    <property type="entry name" value="HyI"/>
    <property type="match status" value="1"/>
</dbReference>
<keyword evidence="5" id="KW-0670">Pyruvate</keyword>
<dbReference type="GO" id="GO:0008903">
    <property type="term" value="F:hydroxypyruvate isomerase activity"/>
    <property type="evidence" value="ECO:0007669"/>
    <property type="project" value="TreeGrafter"/>
</dbReference>
<evidence type="ECO:0000256" key="1">
    <source>
        <dbReference type="ARBA" id="ARBA00023235"/>
    </source>
</evidence>
<proteinExistence type="inferred from homology"/>
<name>A0A2M8IUI4_9RHOB</name>
<feature type="active site" description="Proton donor/acceptor" evidence="3">
    <location>
        <position position="137"/>
    </location>
</feature>
<evidence type="ECO:0000313" key="5">
    <source>
        <dbReference type="EMBL" id="PJE34186.1"/>
    </source>
</evidence>
<comment type="similarity">
    <text evidence="2">Belongs to the hyi family.</text>
</comment>
<evidence type="ECO:0000256" key="3">
    <source>
        <dbReference type="PIRSR" id="PIRSR006241-50"/>
    </source>
</evidence>
<keyword evidence="6" id="KW-1185">Reference proteome</keyword>
<evidence type="ECO:0000256" key="2">
    <source>
        <dbReference type="PIRNR" id="PIRNR006241"/>
    </source>
</evidence>